<dbReference type="InterPro" id="IPR014745">
    <property type="entry name" value="MHC_II_a/b_N"/>
</dbReference>
<dbReference type="InterPro" id="IPR050160">
    <property type="entry name" value="MHC/Immunoglobulin"/>
</dbReference>
<dbReference type="SUPFAM" id="SSF54452">
    <property type="entry name" value="MHC antigen-recognition domain"/>
    <property type="match status" value="1"/>
</dbReference>
<evidence type="ECO:0000256" key="11">
    <source>
        <dbReference type="SAM" id="SignalP"/>
    </source>
</evidence>
<keyword evidence="2 10" id="KW-0812">Transmembrane</keyword>
<evidence type="ECO:0000313" key="14">
    <source>
        <dbReference type="Proteomes" id="UP001474421"/>
    </source>
</evidence>
<dbReference type="Proteomes" id="UP001474421">
    <property type="component" value="Unassembled WGS sequence"/>
</dbReference>
<sequence length="170" mass="18750">MGSAGLPLMLLLAGVLARIPGSEGGKETPAHFLYQTKHECSFLNGTRRVRFLQRYFYDRQEYLRFDSARGEFEAVTALGKGDARAWNRNQRLLLDAKASVDYFCRANCEALQGGAVIGRREPRSSNSAKSKLWTGIVAAVIGVIFFTMGLSLHLKSKKATPIQPPAALMN</sequence>
<comment type="subcellular location">
    <subcellularLocation>
        <location evidence="1">Membrane</location>
        <topology evidence="1">Single-pass type I membrane protein</topology>
    </subcellularLocation>
</comment>
<evidence type="ECO:0000313" key="13">
    <source>
        <dbReference type="EMBL" id="KAK9405204.1"/>
    </source>
</evidence>
<gene>
    <name evidence="13" type="ORF">NXF25_003978</name>
</gene>
<dbReference type="SMART" id="SM00921">
    <property type="entry name" value="MHC_II_beta"/>
    <property type="match status" value="1"/>
</dbReference>
<dbReference type="InterPro" id="IPR000353">
    <property type="entry name" value="MHC_II_b_N"/>
</dbReference>
<dbReference type="InterPro" id="IPR011162">
    <property type="entry name" value="MHC_I/II-like_Ag-recog"/>
</dbReference>
<evidence type="ECO:0000256" key="8">
    <source>
        <dbReference type="ARBA" id="ARBA00023180"/>
    </source>
</evidence>
<dbReference type="GO" id="GO:0002504">
    <property type="term" value="P:antigen processing and presentation of peptide or polysaccharide antigen via MHC class II"/>
    <property type="evidence" value="ECO:0007669"/>
    <property type="project" value="UniProtKB-KW"/>
</dbReference>
<dbReference type="GO" id="GO:0042613">
    <property type="term" value="C:MHC class II protein complex"/>
    <property type="evidence" value="ECO:0007669"/>
    <property type="project" value="UniProtKB-KW"/>
</dbReference>
<keyword evidence="4 10" id="KW-1133">Transmembrane helix</keyword>
<evidence type="ECO:0000256" key="1">
    <source>
        <dbReference type="ARBA" id="ARBA00004479"/>
    </source>
</evidence>
<organism evidence="13 14">
    <name type="scientific">Crotalus adamanteus</name>
    <name type="common">Eastern diamondback rattlesnake</name>
    <dbReference type="NCBI Taxonomy" id="8729"/>
    <lineage>
        <taxon>Eukaryota</taxon>
        <taxon>Metazoa</taxon>
        <taxon>Chordata</taxon>
        <taxon>Craniata</taxon>
        <taxon>Vertebrata</taxon>
        <taxon>Euteleostomi</taxon>
        <taxon>Lepidosauria</taxon>
        <taxon>Squamata</taxon>
        <taxon>Bifurcata</taxon>
        <taxon>Unidentata</taxon>
        <taxon>Episquamata</taxon>
        <taxon>Toxicofera</taxon>
        <taxon>Serpentes</taxon>
        <taxon>Colubroidea</taxon>
        <taxon>Viperidae</taxon>
        <taxon>Crotalinae</taxon>
        <taxon>Crotalus</taxon>
    </lineage>
</organism>
<accession>A0AAW1BSU5</accession>
<keyword evidence="9" id="KW-0491">MHC II</keyword>
<evidence type="ECO:0000256" key="9">
    <source>
        <dbReference type="ARBA" id="ARBA00023182"/>
    </source>
</evidence>
<keyword evidence="11" id="KW-0732">Signal</keyword>
<proteinExistence type="predicted"/>
<comment type="caution">
    <text evidence="13">The sequence shown here is derived from an EMBL/GenBank/DDBJ whole genome shotgun (WGS) entry which is preliminary data.</text>
</comment>
<reference evidence="13 14" key="1">
    <citation type="journal article" date="2024" name="Proc. Natl. Acad. Sci. U.S.A.">
        <title>The genetic regulatory architecture and epigenomic basis for age-related changes in rattlesnake venom.</title>
        <authorList>
            <person name="Hogan M.P."/>
            <person name="Holding M.L."/>
            <person name="Nystrom G.S."/>
            <person name="Colston T.J."/>
            <person name="Bartlett D.A."/>
            <person name="Mason A.J."/>
            <person name="Ellsworth S.A."/>
            <person name="Rautsaw R.M."/>
            <person name="Lawrence K.C."/>
            <person name="Strickland J.L."/>
            <person name="He B."/>
            <person name="Fraser P."/>
            <person name="Margres M.J."/>
            <person name="Gilbert D.M."/>
            <person name="Gibbs H.L."/>
            <person name="Parkinson C.L."/>
            <person name="Rokyta D.R."/>
        </authorList>
    </citation>
    <scope>NUCLEOTIDE SEQUENCE [LARGE SCALE GENOMIC DNA]</scope>
    <source>
        <strain evidence="13">DRR0105</strain>
    </source>
</reference>
<evidence type="ECO:0000256" key="10">
    <source>
        <dbReference type="SAM" id="Phobius"/>
    </source>
</evidence>
<dbReference type="PANTHER" id="PTHR19944:SF99">
    <property type="entry name" value="HLA CLASS II HISTOCOMPATIBILITY ANTIGEN, DRB1 BETA CHAIN"/>
    <property type="match status" value="1"/>
</dbReference>
<evidence type="ECO:0000256" key="5">
    <source>
        <dbReference type="ARBA" id="ARBA00023130"/>
    </source>
</evidence>
<dbReference type="EMBL" id="JAOTOJ010000002">
    <property type="protein sequence ID" value="KAK9405204.1"/>
    <property type="molecule type" value="Genomic_DNA"/>
</dbReference>
<feature type="signal peptide" evidence="11">
    <location>
        <begin position="1"/>
        <end position="24"/>
    </location>
</feature>
<dbReference type="GO" id="GO:0002250">
    <property type="term" value="P:adaptive immune response"/>
    <property type="evidence" value="ECO:0007669"/>
    <property type="project" value="UniProtKB-KW"/>
</dbReference>
<dbReference type="AlphaFoldDB" id="A0AAW1BSU5"/>
<keyword evidence="7" id="KW-1015">Disulfide bond</keyword>
<keyword evidence="8" id="KW-0325">Glycoprotein</keyword>
<feature type="chain" id="PRO_5043676689" evidence="11">
    <location>
        <begin position="25"/>
        <end position="170"/>
    </location>
</feature>
<feature type="domain" description="MHC class II beta chain N-terminal" evidence="12">
    <location>
        <begin position="38"/>
        <end position="112"/>
    </location>
</feature>
<evidence type="ECO:0000256" key="3">
    <source>
        <dbReference type="ARBA" id="ARBA00022859"/>
    </source>
</evidence>
<keyword evidence="14" id="KW-1185">Reference proteome</keyword>
<name>A0AAW1BSU5_CROAD</name>
<keyword evidence="3" id="KW-0391">Immunity</keyword>
<keyword evidence="5" id="KW-1064">Adaptive immunity</keyword>
<dbReference type="FunFam" id="3.10.320.10:FF:000001">
    <property type="entry name" value="HLA class II histocompatibility antigen, DRB1-1 beta chain"/>
    <property type="match status" value="1"/>
</dbReference>
<protein>
    <submittedName>
        <fullName evidence="13">HLA class II histocompatibility antigen DRB1-15 beta chain-like</fullName>
    </submittedName>
</protein>
<dbReference type="Pfam" id="PF00969">
    <property type="entry name" value="MHC_II_beta"/>
    <property type="match status" value="1"/>
</dbReference>
<dbReference type="Gene3D" id="3.10.320.10">
    <property type="entry name" value="Class II Histocompatibility Antigen, M Beta Chain, Chain B, domain 1"/>
    <property type="match status" value="1"/>
</dbReference>
<evidence type="ECO:0000259" key="12">
    <source>
        <dbReference type="SMART" id="SM00921"/>
    </source>
</evidence>
<evidence type="ECO:0000256" key="2">
    <source>
        <dbReference type="ARBA" id="ARBA00022692"/>
    </source>
</evidence>
<evidence type="ECO:0000256" key="4">
    <source>
        <dbReference type="ARBA" id="ARBA00022989"/>
    </source>
</evidence>
<evidence type="ECO:0000256" key="6">
    <source>
        <dbReference type="ARBA" id="ARBA00023136"/>
    </source>
</evidence>
<keyword evidence="6 10" id="KW-0472">Membrane</keyword>
<dbReference type="PANTHER" id="PTHR19944">
    <property type="entry name" value="MHC CLASS II-RELATED"/>
    <property type="match status" value="1"/>
</dbReference>
<evidence type="ECO:0000256" key="7">
    <source>
        <dbReference type="ARBA" id="ARBA00023157"/>
    </source>
</evidence>
<feature type="transmembrane region" description="Helical" evidence="10">
    <location>
        <begin position="132"/>
        <end position="154"/>
    </location>
</feature>